<dbReference type="Gene3D" id="3.40.50.9100">
    <property type="entry name" value="Dehydroquinase, class II"/>
    <property type="match status" value="1"/>
</dbReference>
<dbReference type="EC" id="4.2.1.10" evidence="6 8"/>
<dbReference type="NCBIfam" id="TIGR01088">
    <property type="entry name" value="aroQ"/>
    <property type="match status" value="1"/>
</dbReference>
<comment type="catalytic activity">
    <reaction evidence="1 8">
        <text>3-dehydroquinate = 3-dehydroshikimate + H2O</text>
        <dbReference type="Rhea" id="RHEA:21096"/>
        <dbReference type="ChEBI" id="CHEBI:15377"/>
        <dbReference type="ChEBI" id="CHEBI:16630"/>
        <dbReference type="ChEBI" id="CHEBI:32364"/>
        <dbReference type="EC" id="4.2.1.10"/>
    </reaction>
</comment>
<dbReference type="Pfam" id="PF01220">
    <property type="entry name" value="DHquinase_II"/>
    <property type="match status" value="1"/>
</dbReference>
<feature type="site" description="Transition state stabilizer" evidence="8">
    <location>
        <position position="33"/>
    </location>
</feature>
<feature type="binding site" evidence="8">
    <location>
        <begin position="116"/>
        <end position="117"/>
    </location>
    <ligand>
        <name>substrate</name>
    </ligand>
</feature>
<feature type="active site" description="Proton acceptor" evidence="8">
    <location>
        <position position="38"/>
    </location>
</feature>
<dbReference type="PROSITE" id="PS01029">
    <property type="entry name" value="DEHYDROQUINASE_II"/>
    <property type="match status" value="1"/>
</dbReference>
<dbReference type="PIRSF" id="PIRSF001399">
    <property type="entry name" value="DHquinase_II"/>
    <property type="match status" value="1"/>
</dbReference>
<keyword evidence="8" id="KW-0028">Amino-acid biosynthesis</keyword>
<protein>
    <recommendedName>
        <fullName evidence="6 8">3-dehydroquinate dehydratase</fullName>
        <shortName evidence="8">3-dehydroquinase</shortName>
        <ecNumber evidence="6 8">4.2.1.10</ecNumber>
    </recommendedName>
    <alternativeName>
        <fullName evidence="8">Type II DHQase</fullName>
    </alternativeName>
</protein>
<dbReference type="CDD" id="cd00466">
    <property type="entry name" value="DHQase_II"/>
    <property type="match status" value="1"/>
</dbReference>
<dbReference type="Proteomes" id="UP000183155">
    <property type="component" value="Unassembled WGS sequence"/>
</dbReference>
<dbReference type="SUPFAM" id="SSF52304">
    <property type="entry name" value="Type II 3-dehydroquinate dehydratase"/>
    <property type="match status" value="1"/>
</dbReference>
<dbReference type="NCBIfam" id="NF003804">
    <property type="entry name" value="PRK05395.1-1"/>
    <property type="match status" value="1"/>
</dbReference>
<name>A0A1H4KSF5_PSETA</name>
<organism evidence="9 10">
    <name type="scientific">Pseudomonas taetrolens</name>
    <dbReference type="NCBI Taxonomy" id="47884"/>
    <lineage>
        <taxon>Bacteria</taxon>
        <taxon>Pseudomonadati</taxon>
        <taxon>Pseudomonadota</taxon>
        <taxon>Gammaproteobacteria</taxon>
        <taxon>Pseudomonadales</taxon>
        <taxon>Pseudomonadaceae</taxon>
        <taxon>Pseudomonas</taxon>
    </lineage>
</organism>
<gene>
    <name evidence="8" type="primary">aroQ</name>
    <name evidence="9" type="ORF">SAMN04490203_0795</name>
</gene>
<comment type="similarity">
    <text evidence="4 8">Belongs to the type-II 3-dehydroquinase family.</text>
</comment>
<evidence type="ECO:0000256" key="8">
    <source>
        <dbReference type="HAMAP-Rule" id="MF_00169"/>
    </source>
</evidence>
<dbReference type="PANTHER" id="PTHR21272:SF3">
    <property type="entry name" value="CATABOLIC 3-DEHYDROQUINASE"/>
    <property type="match status" value="1"/>
</dbReference>
<dbReference type="InterPro" id="IPR018509">
    <property type="entry name" value="DHquinase_II_CS"/>
</dbReference>
<dbReference type="EMBL" id="FNRS01000001">
    <property type="protein sequence ID" value="SEB61470.1"/>
    <property type="molecule type" value="Genomic_DNA"/>
</dbReference>
<evidence type="ECO:0000256" key="6">
    <source>
        <dbReference type="ARBA" id="ARBA00012060"/>
    </source>
</evidence>
<evidence type="ECO:0000256" key="1">
    <source>
        <dbReference type="ARBA" id="ARBA00001864"/>
    </source>
</evidence>
<proteinExistence type="inferred from homology"/>
<reference evidence="9 10" key="1">
    <citation type="submission" date="2016-10" db="EMBL/GenBank/DDBJ databases">
        <authorList>
            <person name="Varghese N."/>
            <person name="Submissions S."/>
        </authorList>
    </citation>
    <scope>NUCLEOTIDE SEQUENCE [LARGE SCALE GENOMIC DNA]</scope>
    <source>
        <strain evidence="9 10">BS3652</strain>
    </source>
</reference>
<keyword evidence="10" id="KW-1185">Reference proteome</keyword>
<dbReference type="InterPro" id="IPR001874">
    <property type="entry name" value="DHquinase_II"/>
</dbReference>
<dbReference type="NCBIfam" id="NF003807">
    <property type="entry name" value="PRK05395.1-4"/>
    <property type="match status" value="1"/>
</dbReference>
<evidence type="ECO:0000256" key="5">
    <source>
        <dbReference type="ARBA" id="ARBA00011193"/>
    </source>
</evidence>
<dbReference type="PANTHER" id="PTHR21272">
    <property type="entry name" value="CATABOLIC 3-DEHYDROQUINASE"/>
    <property type="match status" value="1"/>
</dbReference>
<feature type="active site" description="Proton donor" evidence="8">
    <location>
        <position position="115"/>
    </location>
</feature>
<dbReference type="NCBIfam" id="NF003806">
    <property type="entry name" value="PRK05395.1-3"/>
    <property type="match status" value="1"/>
</dbReference>
<keyword evidence="8" id="KW-0057">Aromatic amino acid biosynthesis</keyword>
<feature type="binding site" evidence="8">
    <location>
        <position position="102"/>
    </location>
    <ligand>
        <name>substrate</name>
    </ligand>
</feature>
<evidence type="ECO:0000313" key="9">
    <source>
        <dbReference type="EMBL" id="SEB61470.1"/>
    </source>
</evidence>
<feature type="binding site" evidence="8">
    <location>
        <position position="95"/>
    </location>
    <ligand>
        <name>substrate</name>
    </ligand>
</feature>
<keyword evidence="7 8" id="KW-0456">Lyase</keyword>
<comment type="caution">
    <text evidence="9">The sequence shown here is derived from an EMBL/GenBank/DDBJ whole genome shotgun (WGS) entry which is preliminary data.</text>
</comment>
<dbReference type="NCBIfam" id="NF003805">
    <property type="entry name" value="PRK05395.1-2"/>
    <property type="match status" value="1"/>
</dbReference>
<accession>A0A1H4KSF5</accession>
<dbReference type="HAMAP" id="MF_00169">
    <property type="entry name" value="AroQ"/>
    <property type="match status" value="1"/>
</dbReference>
<comment type="subunit">
    <text evidence="5 8">Homododecamer.</text>
</comment>
<comment type="pathway">
    <text evidence="3 8">Metabolic intermediate biosynthesis; chorismate biosynthesis; chorismate from D-erythrose 4-phosphate and phosphoenolpyruvate: step 3/7.</text>
</comment>
<feature type="binding site" evidence="8">
    <location>
        <position position="126"/>
    </location>
    <ligand>
        <name>substrate</name>
    </ligand>
</feature>
<evidence type="ECO:0000256" key="4">
    <source>
        <dbReference type="ARBA" id="ARBA00011037"/>
    </source>
</evidence>
<evidence type="ECO:0000256" key="3">
    <source>
        <dbReference type="ARBA" id="ARBA00004902"/>
    </source>
</evidence>
<sequence length="160" mass="17692">MLWRPHNNNPELPFMTPIVLVLNGPNLNLLGSREPGIYGHETLADIADLCGRTATELGLAVEFRQTNHEGELLDWIHGARQRCTAIVINPAAWTHTSVAIRDALVASELPVIEVHLSNVHTREPFRHHSFVSGVAQAVLCGFGSNGYRLALEHLGQQLKR</sequence>
<comment type="function">
    <text evidence="2 8">Catalyzes a trans-dehydration via an enolate intermediate.</text>
</comment>
<evidence type="ECO:0000313" key="10">
    <source>
        <dbReference type="Proteomes" id="UP000183155"/>
    </source>
</evidence>
<dbReference type="InterPro" id="IPR036441">
    <property type="entry name" value="DHquinase_II_sf"/>
</dbReference>
<evidence type="ECO:0000256" key="2">
    <source>
        <dbReference type="ARBA" id="ARBA00003924"/>
    </source>
</evidence>
<feature type="binding site" evidence="8">
    <location>
        <position position="89"/>
    </location>
    <ligand>
        <name>substrate</name>
    </ligand>
</feature>
<evidence type="ECO:0000256" key="7">
    <source>
        <dbReference type="ARBA" id="ARBA00023239"/>
    </source>
</evidence>